<comment type="caution">
    <text evidence="2">The sequence shown here is derived from an EMBL/GenBank/DDBJ whole genome shotgun (WGS) entry which is preliminary data.</text>
</comment>
<gene>
    <name evidence="2" type="ORF">V1264_011060</name>
</gene>
<evidence type="ECO:0000313" key="3">
    <source>
        <dbReference type="Proteomes" id="UP001374579"/>
    </source>
</evidence>
<reference evidence="2 3" key="1">
    <citation type="submission" date="2024-02" db="EMBL/GenBank/DDBJ databases">
        <title>Chromosome-scale genome assembly of the rough periwinkle Littorina saxatilis.</title>
        <authorList>
            <person name="De Jode A."/>
            <person name="Faria R."/>
            <person name="Formenti G."/>
            <person name="Sims Y."/>
            <person name="Smith T.P."/>
            <person name="Tracey A."/>
            <person name="Wood J.M.D."/>
            <person name="Zagrodzka Z.B."/>
            <person name="Johannesson K."/>
            <person name="Butlin R.K."/>
            <person name="Leder E.H."/>
        </authorList>
    </citation>
    <scope>NUCLEOTIDE SEQUENCE [LARGE SCALE GENOMIC DNA]</scope>
    <source>
        <strain evidence="2">Snail1</strain>
        <tissue evidence="2">Muscle</tissue>
    </source>
</reference>
<accession>A0AAN9GLU4</accession>
<feature type="chain" id="PRO_5042959962" evidence="1">
    <location>
        <begin position="25"/>
        <end position="279"/>
    </location>
</feature>
<organism evidence="2 3">
    <name type="scientific">Littorina saxatilis</name>
    <dbReference type="NCBI Taxonomy" id="31220"/>
    <lineage>
        <taxon>Eukaryota</taxon>
        <taxon>Metazoa</taxon>
        <taxon>Spiralia</taxon>
        <taxon>Lophotrochozoa</taxon>
        <taxon>Mollusca</taxon>
        <taxon>Gastropoda</taxon>
        <taxon>Caenogastropoda</taxon>
        <taxon>Littorinimorpha</taxon>
        <taxon>Littorinoidea</taxon>
        <taxon>Littorinidae</taxon>
        <taxon>Littorina</taxon>
    </lineage>
</organism>
<evidence type="ECO:0000256" key="1">
    <source>
        <dbReference type="SAM" id="SignalP"/>
    </source>
</evidence>
<keyword evidence="3" id="KW-1185">Reference proteome</keyword>
<evidence type="ECO:0000313" key="2">
    <source>
        <dbReference type="EMBL" id="KAK7111425.1"/>
    </source>
</evidence>
<sequence>MARRGAVAVTILGILFSLCGPLEGSSFFDLRLEDLLRKPLEMLGIARARRLSGGTAVTNCDYPGVVAVTFNGRIMCGGIHQGGKVTVPNDCAEFLEFVTRMGPAVVNGDDGTETGEIESVVATNNNDGTSTIPLTSALATTNCASNEYVAYDPSMTIDTGTCEIISYGGLSKKGHTYDGSLQSAPLVDNPMQGCCADVLPNLESYATIGTIEANPDYYTCSKTEQGVCNGDIGAPIYCTDTASGSKVVVGMAATAKCSATGEIFVSIDLTGGSLTGFSS</sequence>
<feature type="signal peptide" evidence="1">
    <location>
        <begin position="1"/>
        <end position="24"/>
    </location>
</feature>
<dbReference type="EMBL" id="JBAMIC010000002">
    <property type="protein sequence ID" value="KAK7111425.1"/>
    <property type="molecule type" value="Genomic_DNA"/>
</dbReference>
<keyword evidence="1" id="KW-0732">Signal</keyword>
<dbReference type="SUPFAM" id="SSF50494">
    <property type="entry name" value="Trypsin-like serine proteases"/>
    <property type="match status" value="1"/>
</dbReference>
<dbReference type="Proteomes" id="UP001374579">
    <property type="component" value="Unassembled WGS sequence"/>
</dbReference>
<proteinExistence type="predicted"/>
<name>A0AAN9GLU4_9CAEN</name>
<dbReference type="AlphaFoldDB" id="A0AAN9GLU4"/>
<protein>
    <submittedName>
        <fullName evidence="2">Uncharacterized protein</fullName>
    </submittedName>
</protein>
<dbReference type="InterPro" id="IPR009003">
    <property type="entry name" value="Peptidase_S1_PA"/>
</dbReference>